<feature type="transmembrane region" description="Helical" evidence="7">
    <location>
        <begin position="56"/>
        <end position="75"/>
    </location>
</feature>
<keyword evidence="10" id="KW-1185">Reference proteome</keyword>
<dbReference type="SMART" id="SM00387">
    <property type="entry name" value="HATPase_c"/>
    <property type="match status" value="1"/>
</dbReference>
<gene>
    <name evidence="9" type="ORF">J3U87_22780</name>
</gene>
<dbReference type="InterPro" id="IPR004358">
    <property type="entry name" value="Sig_transdc_His_kin-like_C"/>
</dbReference>
<dbReference type="InterPro" id="IPR036097">
    <property type="entry name" value="HisK_dim/P_sf"/>
</dbReference>
<reference evidence="9" key="1">
    <citation type="submission" date="2021-03" db="EMBL/GenBank/DDBJ databases">
        <title>Acanthopleuribacteraceae sp. M133.</title>
        <authorList>
            <person name="Wang G."/>
        </authorList>
    </citation>
    <scope>NUCLEOTIDE SEQUENCE</scope>
    <source>
        <strain evidence="9">M133</strain>
    </source>
</reference>
<keyword evidence="7" id="KW-1133">Transmembrane helix</keyword>
<feature type="transmembrane region" description="Helical" evidence="7">
    <location>
        <begin position="20"/>
        <end position="44"/>
    </location>
</feature>
<dbReference type="AlphaFoldDB" id="A0A8A4TPA2"/>
<sequence length="416" mass="48049">MGVEFMPRGQCYLWRDDLLALMVGADALMTLSFLSFPLVLSALIRKRRDAISRKAFLLLVCSLFLCAVAHLAAIWNVWHGHYHLEGLLKSIAAVSFAASAVATWLVLRQYQSESSFWESRMVRETERCQALERQLVQVRSELETHQEARFRESRKARVTVERAVAEHRRCETNLKRTRQDLESVGREMESFAFVASHDLREPLRKIRAFGDLLMSRDRFDLSDGEQREYLGYMVGAAERMNRLLDGLLRYSRITTRGAPFQRTRLALLIEEVHDDLDILISESRAHIEWDVGDVELEVDPAQIRQLLEHLIKNAIKYGKPDTQPRIEGRVRANGETLLLELADNGIGFEERHAEKIFEVFRRLHGRDRYEGIGMGLAMCRKIVQRHHGRIWAEAKPGEGAQFFVELPRHHGNESHD</sequence>
<keyword evidence="7" id="KW-0472">Membrane</keyword>
<accession>A0A8A4TPA2</accession>
<dbReference type="GO" id="GO:0000156">
    <property type="term" value="F:phosphorelay response regulator activity"/>
    <property type="evidence" value="ECO:0007669"/>
    <property type="project" value="TreeGrafter"/>
</dbReference>
<dbReference type="PANTHER" id="PTHR42878:SF15">
    <property type="entry name" value="BACTERIOPHYTOCHROME"/>
    <property type="match status" value="1"/>
</dbReference>
<evidence type="ECO:0000313" key="10">
    <source>
        <dbReference type="Proteomes" id="UP000663929"/>
    </source>
</evidence>
<dbReference type="InterPro" id="IPR003661">
    <property type="entry name" value="HisK_dim/P_dom"/>
</dbReference>
<dbReference type="Pfam" id="PF02518">
    <property type="entry name" value="HATPase_c"/>
    <property type="match status" value="1"/>
</dbReference>
<dbReference type="GO" id="GO:0030295">
    <property type="term" value="F:protein kinase activator activity"/>
    <property type="evidence" value="ECO:0007669"/>
    <property type="project" value="TreeGrafter"/>
</dbReference>
<evidence type="ECO:0000313" key="9">
    <source>
        <dbReference type="EMBL" id="QTD48415.1"/>
    </source>
</evidence>
<dbReference type="PROSITE" id="PS50109">
    <property type="entry name" value="HIS_KIN"/>
    <property type="match status" value="1"/>
</dbReference>
<keyword evidence="5" id="KW-0418">Kinase</keyword>
<dbReference type="InterPro" id="IPR050351">
    <property type="entry name" value="BphY/WalK/GraS-like"/>
</dbReference>
<dbReference type="SMART" id="SM00388">
    <property type="entry name" value="HisKA"/>
    <property type="match status" value="1"/>
</dbReference>
<evidence type="ECO:0000256" key="5">
    <source>
        <dbReference type="ARBA" id="ARBA00022777"/>
    </source>
</evidence>
<evidence type="ECO:0000256" key="4">
    <source>
        <dbReference type="ARBA" id="ARBA00022679"/>
    </source>
</evidence>
<dbReference type="InterPro" id="IPR003594">
    <property type="entry name" value="HATPase_dom"/>
</dbReference>
<dbReference type="GO" id="GO:0000155">
    <property type="term" value="F:phosphorelay sensor kinase activity"/>
    <property type="evidence" value="ECO:0007669"/>
    <property type="project" value="InterPro"/>
</dbReference>
<dbReference type="CDD" id="cd00082">
    <property type="entry name" value="HisKA"/>
    <property type="match status" value="1"/>
</dbReference>
<evidence type="ECO:0000256" key="6">
    <source>
        <dbReference type="SAM" id="Coils"/>
    </source>
</evidence>
<proteinExistence type="predicted"/>
<dbReference type="Gene3D" id="3.30.565.10">
    <property type="entry name" value="Histidine kinase-like ATPase, C-terminal domain"/>
    <property type="match status" value="1"/>
</dbReference>
<evidence type="ECO:0000259" key="8">
    <source>
        <dbReference type="PROSITE" id="PS50109"/>
    </source>
</evidence>
<dbReference type="EMBL" id="CP071793">
    <property type="protein sequence ID" value="QTD48415.1"/>
    <property type="molecule type" value="Genomic_DNA"/>
</dbReference>
<keyword evidence="4" id="KW-0808">Transferase</keyword>
<dbReference type="KEGG" id="scor:J3U87_22780"/>
<name>A0A8A4TPA2_SULCO</name>
<keyword evidence="7" id="KW-0812">Transmembrane</keyword>
<dbReference type="InterPro" id="IPR036890">
    <property type="entry name" value="HATPase_C_sf"/>
</dbReference>
<feature type="domain" description="Histidine kinase" evidence="8">
    <location>
        <begin position="194"/>
        <end position="410"/>
    </location>
</feature>
<dbReference type="FunFam" id="3.30.565.10:FF:000006">
    <property type="entry name" value="Sensor histidine kinase WalK"/>
    <property type="match status" value="1"/>
</dbReference>
<dbReference type="SUPFAM" id="SSF55874">
    <property type="entry name" value="ATPase domain of HSP90 chaperone/DNA topoisomerase II/histidine kinase"/>
    <property type="match status" value="1"/>
</dbReference>
<comment type="catalytic activity">
    <reaction evidence="1">
        <text>ATP + protein L-histidine = ADP + protein N-phospho-L-histidine.</text>
        <dbReference type="EC" id="2.7.13.3"/>
    </reaction>
</comment>
<dbReference type="PANTHER" id="PTHR42878">
    <property type="entry name" value="TWO-COMPONENT HISTIDINE KINASE"/>
    <property type="match status" value="1"/>
</dbReference>
<protein>
    <recommendedName>
        <fullName evidence="2">histidine kinase</fullName>
        <ecNumber evidence="2">2.7.13.3</ecNumber>
    </recommendedName>
</protein>
<evidence type="ECO:0000256" key="1">
    <source>
        <dbReference type="ARBA" id="ARBA00000085"/>
    </source>
</evidence>
<evidence type="ECO:0000256" key="2">
    <source>
        <dbReference type="ARBA" id="ARBA00012438"/>
    </source>
</evidence>
<evidence type="ECO:0000256" key="3">
    <source>
        <dbReference type="ARBA" id="ARBA00022553"/>
    </source>
</evidence>
<organism evidence="9 10">
    <name type="scientific">Sulfidibacter corallicola</name>
    <dbReference type="NCBI Taxonomy" id="2818388"/>
    <lineage>
        <taxon>Bacteria</taxon>
        <taxon>Pseudomonadati</taxon>
        <taxon>Acidobacteriota</taxon>
        <taxon>Holophagae</taxon>
        <taxon>Acanthopleuribacterales</taxon>
        <taxon>Acanthopleuribacteraceae</taxon>
        <taxon>Sulfidibacter</taxon>
    </lineage>
</organism>
<keyword evidence="3" id="KW-0597">Phosphoprotein</keyword>
<dbReference type="EC" id="2.7.13.3" evidence="2"/>
<dbReference type="Proteomes" id="UP000663929">
    <property type="component" value="Chromosome"/>
</dbReference>
<feature type="coiled-coil region" evidence="6">
    <location>
        <begin position="121"/>
        <end position="180"/>
    </location>
</feature>
<dbReference type="InterPro" id="IPR005467">
    <property type="entry name" value="His_kinase_dom"/>
</dbReference>
<dbReference type="PRINTS" id="PR00344">
    <property type="entry name" value="BCTRLSENSOR"/>
</dbReference>
<evidence type="ECO:0000256" key="7">
    <source>
        <dbReference type="SAM" id="Phobius"/>
    </source>
</evidence>
<dbReference type="SUPFAM" id="SSF47384">
    <property type="entry name" value="Homodimeric domain of signal transducing histidine kinase"/>
    <property type="match status" value="1"/>
</dbReference>
<dbReference type="GO" id="GO:0007234">
    <property type="term" value="P:osmosensory signaling via phosphorelay pathway"/>
    <property type="evidence" value="ECO:0007669"/>
    <property type="project" value="TreeGrafter"/>
</dbReference>
<dbReference type="Gene3D" id="1.10.287.130">
    <property type="match status" value="1"/>
</dbReference>
<keyword evidence="6" id="KW-0175">Coiled coil</keyword>
<dbReference type="Pfam" id="PF00512">
    <property type="entry name" value="HisKA"/>
    <property type="match status" value="1"/>
</dbReference>